<dbReference type="Proteomes" id="UP000248806">
    <property type="component" value="Unassembled WGS sequence"/>
</dbReference>
<dbReference type="RefSeq" id="WP_111325252.1">
    <property type="nucleotide sequence ID" value="NZ_BIFX01000003.1"/>
</dbReference>
<comment type="caution">
    <text evidence="9">The sequence shown here is derived from an EMBL/GenBank/DDBJ whole genome shotgun (WGS) entry which is preliminary data.</text>
</comment>
<evidence type="ECO:0000313" key="10">
    <source>
        <dbReference type="Proteomes" id="UP000248806"/>
    </source>
</evidence>
<dbReference type="FunFam" id="3.55.40.20:FF:000001">
    <property type="entry name" value="Superoxide dismutase"/>
    <property type="match status" value="1"/>
</dbReference>
<comment type="function">
    <text evidence="6">Destroys radicals which are normally produced within the cells and which are toxic to biological systems.</text>
</comment>
<dbReference type="SUPFAM" id="SSF46609">
    <property type="entry name" value="Fe,Mn superoxide dismutase (SOD), N-terminal domain"/>
    <property type="match status" value="1"/>
</dbReference>
<protein>
    <recommendedName>
        <fullName evidence="2 6">Superoxide dismutase</fullName>
        <ecNumber evidence="2 6">1.15.1.1</ecNumber>
    </recommendedName>
</protein>
<accession>A0A326U110</accession>
<evidence type="ECO:0000256" key="4">
    <source>
        <dbReference type="ARBA" id="ARBA00023002"/>
    </source>
</evidence>
<reference evidence="9 10" key="1">
    <citation type="submission" date="2018-06" db="EMBL/GenBank/DDBJ databases">
        <title>Genomic Encyclopedia of Archaeal and Bacterial Type Strains, Phase II (KMG-II): from individual species to whole genera.</title>
        <authorList>
            <person name="Goeker M."/>
        </authorList>
    </citation>
    <scope>NUCLEOTIDE SEQUENCE [LARGE SCALE GENOMIC DNA]</scope>
    <source>
        <strain evidence="9 10">ATCC BAA-1881</strain>
    </source>
</reference>
<dbReference type="GO" id="GO:0004784">
    <property type="term" value="F:superoxide dismutase activity"/>
    <property type="evidence" value="ECO:0007669"/>
    <property type="project" value="UniProtKB-EC"/>
</dbReference>
<dbReference type="FunFam" id="1.10.287.990:FF:000001">
    <property type="entry name" value="Superoxide dismutase"/>
    <property type="match status" value="1"/>
</dbReference>
<evidence type="ECO:0000256" key="6">
    <source>
        <dbReference type="RuleBase" id="RU000414"/>
    </source>
</evidence>
<organism evidence="9 10">
    <name type="scientific">Thermosporothrix hazakensis</name>
    <dbReference type="NCBI Taxonomy" id="644383"/>
    <lineage>
        <taxon>Bacteria</taxon>
        <taxon>Bacillati</taxon>
        <taxon>Chloroflexota</taxon>
        <taxon>Ktedonobacteria</taxon>
        <taxon>Ktedonobacterales</taxon>
        <taxon>Thermosporotrichaceae</taxon>
        <taxon>Thermosporothrix</taxon>
    </lineage>
</organism>
<feature type="domain" description="Manganese/iron superoxide dismutase N-terminal" evidence="7">
    <location>
        <begin position="2"/>
        <end position="90"/>
    </location>
</feature>
<evidence type="ECO:0000313" key="9">
    <source>
        <dbReference type="EMBL" id="PZW23578.1"/>
    </source>
</evidence>
<dbReference type="Gene3D" id="3.55.40.20">
    <property type="entry name" value="Iron/manganese superoxide dismutase, C-terminal domain"/>
    <property type="match status" value="1"/>
</dbReference>
<dbReference type="Pfam" id="PF00081">
    <property type="entry name" value="Sod_Fe_N"/>
    <property type="match status" value="1"/>
</dbReference>
<name>A0A326U110_THEHA</name>
<sequence>MSYELPPLPYAYDALEPYIDAQTMQLHHDKHHATYVTNLNAAVKDLPELASLPVEKLIQRLSDVPENVRTAVRNNGGGHANHTMFWNIMKPGGSNAPTGELASAINETFGSFDAFKQAFNDAGAKRFGSGWAWLALDRSGKLSVISTPNQDSPLMDGLYPVLGNDVWEHAYYLKYQNRRPEYLNAWWNVVNWDEVARRYEEGRTGNW</sequence>
<dbReference type="PROSITE" id="PS00088">
    <property type="entry name" value="SOD_MN"/>
    <property type="match status" value="1"/>
</dbReference>
<keyword evidence="10" id="KW-1185">Reference proteome</keyword>
<dbReference type="SUPFAM" id="SSF54719">
    <property type="entry name" value="Fe,Mn superoxide dismutase (SOD), C-terminal domain"/>
    <property type="match status" value="1"/>
</dbReference>
<dbReference type="OrthoDB" id="9803125at2"/>
<dbReference type="InterPro" id="IPR019832">
    <property type="entry name" value="Mn/Fe_SOD_C"/>
</dbReference>
<gene>
    <name evidence="9" type="ORF">EI42_04961</name>
</gene>
<keyword evidence="3 5" id="KW-0479">Metal-binding</keyword>
<dbReference type="GO" id="GO:0046872">
    <property type="term" value="F:metal ion binding"/>
    <property type="evidence" value="ECO:0007669"/>
    <property type="project" value="UniProtKB-KW"/>
</dbReference>
<evidence type="ECO:0000259" key="8">
    <source>
        <dbReference type="Pfam" id="PF02777"/>
    </source>
</evidence>
<keyword evidence="4 6" id="KW-0560">Oxidoreductase</keyword>
<evidence type="ECO:0000256" key="5">
    <source>
        <dbReference type="PIRSR" id="PIRSR000349-1"/>
    </source>
</evidence>
<evidence type="ECO:0000259" key="7">
    <source>
        <dbReference type="Pfam" id="PF00081"/>
    </source>
</evidence>
<feature type="binding site" evidence="5">
    <location>
        <position position="82"/>
    </location>
    <ligand>
        <name>Mn(2+)</name>
        <dbReference type="ChEBI" id="CHEBI:29035"/>
    </ligand>
</feature>
<dbReference type="InterPro" id="IPR036314">
    <property type="entry name" value="SOD_C_sf"/>
</dbReference>
<comment type="catalytic activity">
    <reaction evidence="6">
        <text>2 superoxide + 2 H(+) = H2O2 + O2</text>
        <dbReference type="Rhea" id="RHEA:20696"/>
        <dbReference type="ChEBI" id="CHEBI:15378"/>
        <dbReference type="ChEBI" id="CHEBI:15379"/>
        <dbReference type="ChEBI" id="CHEBI:16240"/>
        <dbReference type="ChEBI" id="CHEBI:18421"/>
        <dbReference type="EC" id="1.15.1.1"/>
    </reaction>
</comment>
<dbReference type="EMBL" id="QKUF01000025">
    <property type="protein sequence ID" value="PZW23578.1"/>
    <property type="molecule type" value="Genomic_DNA"/>
</dbReference>
<dbReference type="EC" id="1.15.1.1" evidence="2 6"/>
<comment type="similarity">
    <text evidence="1 6">Belongs to the iron/manganese superoxide dismutase family.</text>
</comment>
<feature type="binding site" evidence="5">
    <location>
        <position position="27"/>
    </location>
    <ligand>
        <name>Mn(2+)</name>
        <dbReference type="ChEBI" id="CHEBI:29035"/>
    </ligand>
</feature>
<dbReference type="InterPro" id="IPR001189">
    <property type="entry name" value="Mn/Fe_SOD"/>
</dbReference>
<dbReference type="InterPro" id="IPR019833">
    <property type="entry name" value="Mn/Fe_SOD_BS"/>
</dbReference>
<feature type="binding site" evidence="5">
    <location>
        <position position="165"/>
    </location>
    <ligand>
        <name>Mn(2+)</name>
        <dbReference type="ChEBI" id="CHEBI:29035"/>
    </ligand>
</feature>
<evidence type="ECO:0000256" key="3">
    <source>
        <dbReference type="ARBA" id="ARBA00022723"/>
    </source>
</evidence>
<dbReference type="GO" id="GO:0005737">
    <property type="term" value="C:cytoplasm"/>
    <property type="evidence" value="ECO:0007669"/>
    <property type="project" value="TreeGrafter"/>
</dbReference>
<dbReference type="PIRSF" id="PIRSF000349">
    <property type="entry name" value="SODismutase"/>
    <property type="match status" value="1"/>
</dbReference>
<dbReference type="PANTHER" id="PTHR43595:SF2">
    <property type="entry name" value="SMALL RIBOSOMAL SUBUNIT PROTEIN MS42"/>
    <property type="match status" value="1"/>
</dbReference>
<dbReference type="Gene3D" id="1.10.287.990">
    <property type="entry name" value="Fe,Mn superoxide dismutase (SOD) domain"/>
    <property type="match status" value="1"/>
</dbReference>
<evidence type="ECO:0000256" key="2">
    <source>
        <dbReference type="ARBA" id="ARBA00012682"/>
    </source>
</evidence>
<feature type="domain" description="Manganese/iron superoxide dismutase C-terminal" evidence="8">
    <location>
        <begin position="97"/>
        <end position="198"/>
    </location>
</feature>
<feature type="binding site" evidence="5">
    <location>
        <position position="169"/>
    </location>
    <ligand>
        <name>Mn(2+)</name>
        <dbReference type="ChEBI" id="CHEBI:29035"/>
    </ligand>
</feature>
<dbReference type="PANTHER" id="PTHR43595">
    <property type="entry name" value="37S RIBOSOMAL PROTEIN S26, MITOCHONDRIAL"/>
    <property type="match status" value="1"/>
</dbReference>
<dbReference type="Pfam" id="PF02777">
    <property type="entry name" value="Sod_Fe_C"/>
    <property type="match status" value="1"/>
</dbReference>
<proteinExistence type="inferred from homology"/>
<dbReference type="InterPro" id="IPR036324">
    <property type="entry name" value="Mn/Fe_SOD_N_sf"/>
</dbReference>
<dbReference type="InterPro" id="IPR019831">
    <property type="entry name" value="Mn/Fe_SOD_N"/>
</dbReference>
<evidence type="ECO:0000256" key="1">
    <source>
        <dbReference type="ARBA" id="ARBA00008714"/>
    </source>
</evidence>
<dbReference type="PRINTS" id="PR01703">
    <property type="entry name" value="MNSODISMTASE"/>
</dbReference>
<dbReference type="AlphaFoldDB" id="A0A326U110"/>